<protein>
    <submittedName>
        <fullName evidence="2">Uncharacterized protein</fullName>
    </submittedName>
</protein>
<feature type="compositionally biased region" description="Basic and acidic residues" evidence="1">
    <location>
        <begin position="60"/>
        <end position="71"/>
    </location>
</feature>
<reference evidence="2" key="1">
    <citation type="submission" date="2017-10" db="EMBL/GenBank/DDBJ databases">
        <title>Massilia psychrophilum sp. nov., a novel purple-pigmented bacterium isolated from Tianshan glacier, Xinjiang Municipality, China.</title>
        <authorList>
            <person name="Wang H."/>
        </authorList>
    </citation>
    <scope>NUCLEOTIDE SEQUENCE [LARGE SCALE GENOMIC DNA]</scope>
    <source>
        <strain evidence="2">B2</strain>
    </source>
</reference>
<sequence>MRREFIEGDLAVFDGCQKVQGRDLKRFGWLKINAGERAGDRSGSDSRPNGAAFSGQRAGQAERRRSTDDTSIKQQTPVPIGYRS</sequence>
<proteinExistence type="predicted"/>
<dbReference type="KEGG" id="mass:CR152_11390"/>
<dbReference type="EMBL" id="CP024608">
    <property type="protein sequence ID" value="ATQ75056.1"/>
    <property type="molecule type" value="Genomic_DNA"/>
</dbReference>
<evidence type="ECO:0000313" key="2">
    <source>
        <dbReference type="EMBL" id="ATQ75056.1"/>
    </source>
</evidence>
<evidence type="ECO:0000256" key="1">
    <source>
        <dbReference type="SAM" id="MobiDB-lite"/>
    </source>
</evidence>
<dbReference type="AlphaFoldDB" id="A0A2D2DJ97"/>
<organism evidence="2 3">
    <name type="scientific">Massilia violaceinigra</name>
    <dbReference type="NCBI Taxonomy" id="2045208"/>
    <lineage>
        <taxon>Bacteria</taxon>
        <taxon>Pseudomonadati</taxon>
        <taxon>Pseudomonadota</taxon>
        <taxon>Betaproteobacteria</taxon>
        <taxon>Burkholderiales</taxon>
        <taxon>Oxalobacteraceae</taxon>
        <taxon>Telluria group</taxon>
        <taxon>Massilia</taxon>
    </lineage>
</organism>
<gene>
    <name evidence="2" type="ORF">CR152_11390</name>
</gene>
<keyword evidence="3" id="KW-1185">Reference proteome</keyword>
<accession>A0A2D2DJ97</accession>
<feature type="region of interest" description="Disordered" evidence="1">
    <location>
        <begin position="35"/>
        <end position="84"/>
    </location>
</feature>
<evidence type="ECO:0000313" key="3">
    <source>
        <dbReference type="Proteomes" id="UP000229897"/>
    </source>
</evidence>
<name>A0A2D2DJ97_9BURK</name>
<dbReference type="Proteomes" id="UP000229897">
    <property type="component" value="Chromosome"/>
</dbReference>